<evidence type="ECO:0000313" key="3">
    <source>
        <dbReference type="EMBL" id="GMG87927.1"/>
    </source>
</evidence>
<dbReference type="Proteomes" id="UP001224392">
    <property type="component" value="Unassembled WGS sequence"/>
</dbReference>
<dbReference type="Pfam" id="PF07859">
    <property type="entry name" value="Abhydrolase_3"/>
    <property type="match status" value="1"/>
</dbReference>
<evidence type="ECO:0000313" key="4">
    <source>
        <dbReference type="Proteomes" id="UP001224392"/>
    </source>
</evidence>
<dbReference type="InterPro" id="IPR013094">
    <property type="entry name" value="AB_hydrolase_3"/>
</dbReference>
<name>A0ABQ6M0V4_9GAMM</name>
<gene>
    <name evidence="3" type="ORF">MNKW57_22480</name>
</gene>
<keyword evidence="1" id="KW-0378">Hydrolase</keyword>
<dbReference type="RefSeq" id="WP_285764539.1">
    <property type="nucleotide sequence ID" value="NZ_BSYJ01000004.1"/>
</dbReference>
<dbReference type="Gene3D" id="3.40.50.1820">
    <property type="entry name" value="alpha/beta hydrolase"/>
    <property type="match status" value="1"/>
</dbReference>
<comment type="caution">
    <text evidence="3">The sequence shown here is derived from an EMBL/GenBank/DDBJ whole genome shotgun (WGS) entry which is preliminary data.</text>
</comment>
<keyword evidence="4" id="KW-1185">Reference proteome</keyword>
<dbReference type="InterPro" id="IPR029058">
    <property type="entry name" value="AB_hydrolase_fold"/>
</dbReference>
<feature type="domain" description="Alpha/beta hydrolase fold-3" evidence="2">
    <location>
        <begin position="83"/>
        <end position="288"/>
    </location>
</feature>
<evidence type="ECO:0000259" key="2">
    <source>
        <dbReference type="Pfam" id="PF07859"/>
    </source>
</evidence>
<dbReference type="PANTHER" id="PTHR48081">
    <property type="entry name" value="AB HYDROLASE SUPERFAMILY PROTEIN C4A8.06C"/>
    <property type="match status" value="1"/>
</dbReference>
<dbReference type="PANTHER" id="PTHR48081:SF8">
    <property type="entry name" value="ALPHA_BETA HYDROLASE FOLD-3 DOMAIN-CONTAINING PROTEIN-RELATED"/>
    <property type="match status" value="1"/>
</dbReference>
<reference evidence="3 4" key="1">
    <citation type="submission" date="2023-04" db="EMBL/GenBank/DDBJ databases">
        <title>Marinobulbifer ophiurae gen. nov., sp. Nov., isolate from tissue of brittle star Ophioplocus japonicus.</title>
        <authorList>
            <person name="Kawano K."/>
            <person name="Sawayama S."/>
            <person name="Nakagawa S."/>
        </authorList>
    </citation>
    <scope>NUCLEOTIDE SEQUENCE [LARGE SCALE GENOMIC DNA]</scope>
    <source>
        <strain evidence="3 4">NKW57</strain>
    </source>
</reference>
<dbReference type="EMBL" id="BSYJ01000004">
    <property type="protein sequence ID" value="GMG87927.1"/>
    <property type="molecule type" value="Genomic_DNA"/>
</dbReference>
<protein>
    <recommendedName>
        <fullName evidence="2">Alpha/beta hydrolase fold-3 domain-containing protein</fullName>
    </recommendedName>
</protein>
<dbReference type="SUPFAM" id="SSF53474">
    <property type="entry name" value="alpha/beta-Hydrolases"/>
    <property type="match status" value="1"/>
</dbReference>
<dbReference type="InterPro" id="IPR050300">
    <property type="entry name" value="GDXG_lipolytic_enzyme"/>
</dbReference>
<evidence type="ECO:0000256" key="1">
    <source>
        <dbReference type="ARBA" id="ARBA00022801"/>
    </source>
</evidence>
<sequence>MPQLNPALASWLPAVHEAAAAVKASGIEPTPISVRDGLANLTKAFVEAGPELAQVKEFCIPTRHRPVPVRAYIPDADYTGPAIIFSHGGGHMAGSVTVYDGIARRIAKACNMTVLSVEYRLSPEHPHPAGLEDLVGVAKHFAEALDLRGIGHNGKAILMGDSGGGAISAMAAQILQHHANSPVLAQVLVYPSLDYTLGGKSVQENGKGLLLETDKVHWYFDNYFQKGEDRKASSPLHREVSGSLAPALVFTAEYCVLRDEGVAYVEKLKEAGVAAQHCHFDDMIHAFLNLESMVPEACEQLYSRTAEYVRQFI</sequence>
<organism evidence="3 4">
    <name type="scientific">Biformimicrobium ophioploci</name>
    <dbReference type="NCBI Taxonomy" id="3036711"/>
    <lineage>
        <taxon>Bacteria</taxon>
        <taxon>Pseudomonadati</taxon>
        <taxon>Pseudomonadota</taxon>
        <taxon>Gammaproteobacteria</taxon>
        <taxon>Cellvibrionales</taxon>
        <taxon>Microbulbiferaceae</taxon>
        <taxon>Biformimicrobium</taxon>
    </lineage>
</organism>
<accession>A0ABQ6M0V4</accession>
<proteinExistence type="predicted"/>